<gene>
    <name evidence="2" type="ORF">EUU25_01630</name>
</gene>
<feature type="signal peptide" evidence="1">
    <location>
        <begin position="1"/>
        <end position="20"/>
    </location>
</feature>
<keyword evidence="1" id="KW-0732">Signal</keyword>
<accession>A0A6I6L1T4</accession>
<dbReference type="Proteomes" id="UP000428803">
    <property type="component" value="Chromosome"/>
</dbReference>
<dbReference type="AlphaFoldDB" id="A0A6I6L1T4"/>
<sequence>MRLKMGILVTGLLLSAPVSAQNYNGFVMQPEYNFSSSDMSWSYGGVRQSAETVLAQLRARCSSDRQYDQYYCRRGMKILNKAYAEYKLRKAAEATAAE</sequence>
<dbReference type="EMBL" id="CP035733">
    <property type="protein sequence ID" value="QGY79435.1"/>
    <property type="molecule type" value="Genomic_DNA"/>
</dbReference>
<proteinExistence type="predicted"/>
<evidence type="ECO:0008006" key="4">
    <source>
        <dbReference type="Google" id="ProtNLM"/>
    </source>
</evidence>
<reference evidence="3" key="1">
    <citation type="submission" date="2019-01" db="EMBL/GenBank/DDBJ databases">
        <title>Sphingorhabdus lacus sp.nov., isolated from an oligotrophic freshwater lake.</title>
        <authorList>
            <person name="Park M."/>
        </authorList>
    </citation>
    <scope>NUCLEOTIDE SEQUENCE [LARGE SCALE GENOMIC DNA]</scope>
    <source>
        <strain evidence="3">IMCC1753</strain>
    </source>
</reference>
<organism evidence="2 3">
    <name type="scientific">Sphingorhabdus lacus</name>
    <dbReference type="NCBI Taxonomy" id="392610"/>
    <lineage>
        <taxon>Bacteria</taxon>
        <taxon>Pseudomonadati</taxon>
        <taxon>Pseudomonadota</taxon>
        <taxon>Alphaproteobacteria</taxon>
        <taxon>Sphingomonadales</taxon>
        <taxon>Sphingomonadaceae</taxon>
        <taxon>Sphingorhabdus</taxon>
    </lineage>
</organism>
<evidence type="ECO:0000313" key="3">
    <source>
        <dbReference type="Proteomes" id="UP000428803"/>
    </source>
</evidence>
<evidence type="ECO:0000313" key="2">
    <source>
        <dbReference type="EMBL" id="QGY79435.1"/>
    </source>
</evidence>
<evidence type="ECO:0000256" key="1">
    <source>
        <dbReference type="SAM" id="SignalP"/>
    </source>
</evidence>
<dbReference type="RefSeq" id="WP_158897733.1">
    <property type="nucleotide sequence ID" value="NZ_CP035733.1"/>
</dbReference>
<keyword evidence="3" id="KW-1185">Reference proteome</keyword>
<protein>
    <recommendedName>
        <fullName evidence="4">UrcA family protein</fullName>
    </recommendedName>
</protein>
<name>A0A6I6L1T4_9SPHN</name>
<dbReference type="KEGG" id="slaa:EUU25_01630"/>
<feature type="chain" id="PRO_5026145895" description="UrcA family protein" evidence="1">
    <location>
        <begin position="21"/>
        <end position="98"/>
    </location>
</feature>